<dbReference type="InterPro" id="IPR017853">
    <property type="entry name" value="GH"/>
</dbReference>
<comment type="caution">
    <text evidence="13">The sequence shown here is derived from an EMBL/GenBank/DDBJ whole genome shotgun (WGS) entry which is preliminary data.</text>
</comment>
<evidence type="ECO:0000256" key="10">
    <source>
        <dbReference type="RuleBase" id="RU361207"/>
    </source>
</evidence>
<evidence type="ECO:0000256" key="11">
    <source>
        <dbReference type="SAM" id="MobiDB-lite"/>
    </source>
</evidence>
<reference evidence="13 14" key="1">
    <citation type="submission" date="2019-06" db="EMBL/GenBank/DDBJ databases">
        <title>Whole genome shotgun sequence of Kocuria varians NBRC 15358.</title>
        <authorList>
            <person name="Hosoyama A."/>
            <person name="Uohara A."/>
            <person name="Ohji S."/>
            <person name="Ichikawa N."/>
        </authorList>
    </citation>
    <scope>NUCLEOTIDE SEQUENCE [LARGE SCALE GENOMIC DNA]</scope>
    <source>
        <strain evidence="13 14">NBRC 15358</strain>
    </source>
</reference>
<evidence type="ECO:0000256" key="4">
    <source>
        <dbReference type="ARBA" id="ARBA00020295"/>
    </source>
</evidence>
<evidence type="ECO:0000256" key="7">
    <source>
        <dbReference type="ARBA" id="ARBA00023277"/>
    </source>
</evidence>
<dbReference type="STRING" id="1272.GCA_900014985_01444"/>
<dbReference type="PANTHER" id="PTHR32438">
    <property type="entry name" value="4-ALPHA-GLUCANOTRANSFERASE DPE1, CHLOROPLASTIC/AMYLOPLASTIC"/>
    <property type="match status" value="1"/>
</dbReference>
<dbReference type="Pfam" id="PF02446">
    <property type="entry name" value="Glyco_hydro_77"/>
    <property type="match status" value="1"/>
</dbReference>
<dbReference type="GO" id="GO:0004134">
    <property type="term" value="F:4-alpha-glucanotransferase activity"/>
    <property type="evidence" value="ECO:0007669"/>
    <property type="project" value="UniProtKB-EC"/>
</dbReference>
<evidence type="ECO:0000259" key="12">
    <source>
        <dbReference type="Pfam" id="PF21226"/>
    </source>
</evidence>
<dbReference type="Pfam" id="PF21226">
    <property type="entry name" value="MalQ_N"/>
    <property type="match status" value="1"/>
</dbReference>
<evidence type="ECO:0000256" key="8">
    <source>
        <dbReference type="ARBA" id="ARBA00031423"/>
    </source>
</evidence>
<gene>
    <name evidence="13" type="ORF">KVA01_02430</name>
</gene>
<evidence type="ECO:0000256" key="5">
    <source>
        <dbReference type="ARBA" id="ARBA00022676"/>
    </source>
</evidence>
<dbReference type="GO" id="GO:0005975">
    <property type="term" value="P:carbohydrate metabolic process"/>
    <property type="evidence" value="ECO:0007669"/>
    <property type="project" value="InterPro"/>
</dbReference>
<keyword evidence="6 10" id="KW-0808">Transferase</keyword>
<dbReference type="InterPro" id="IPR003385">
    <property type="entry name" value="Glyco_hydro_77"/>
</dbReference>
<dbReference type="Proteomes" id="UP000315730">
    <property type="component" value="Unassembled WGS sequence"/>
</dbReference>
<evidence type="ECO:0000313" key="14">
    <source>
        <dbReference type="Proteomes" id="UP000315730"/>
    </source>
</evidence>
<keyword evidence="14" id="KW-1185">Reference proteome</keyword>
<dbReference type="PANTHER" id="PTHR32438:SF5">
    <property type="entry name" value="4-ALPHA-GLUCANOTRANSFERASE DPE1, CHLOROPLASTIC_AMYLOPLASTIC"/>
    <property type="match status" value="1"/>
</dbReference>
<proteinExistence type="inferred from homology"/>
<evidence type="ECO:0000256" key="9">
    <source>
        <dbReference type="ARBA" id="ARBA00031501"/>
    </source>
</evidence>
<keyword evidence="5 10" id="KW-0328">Glycosyltransferase</keyword>
<evidence type="ECO:0000256" key="3">
    <source>
        <dbReference type="ARBA" id="ARBA00012560"/>
    </source>
</evidence>
<dbReference type="SUPFAM" id="SSF51445">
    <property type="entry name" value="(Trans)glycosidases"/>
    <property type="match status" value="1"/>
</dbReference>
<organism evidence="13 14">
    <name type="scientific">Kocuria varians</name>
    <name type="common">Micrococcus varians</name>
    <dbReference type="NCBI Taxonomy" id="1272"/>
    <lineage>
        <taxon>Bacteria</taxon>
        <taxon>Bacillati</taxon>
        <taxon>Actinomycetota</taxon>
        <taxon>Actinomycetes</taxon>
        <taxon>Micrococcales</taxon>
        <taxon>Micrococcaceae</taxon>
        <taxon>Kocuria</taxon>
    </lineage>
</organism>
<evidence type="ECO:0000313" key="13">
    <source>
        <dbReference type="EMBL" id="GEC98088.1"/>
    </source>
</evidence>
<comment type="catalytic activity">
    <reaction evidence="1 10">
        <text>Transfers a segment of a (1-&gt;4)-alpha-D-glucan to a new position in an acceptor, which may be glucose or a (1-&gt;4)-alpha-D-glucan.</text>
        <dbReference type="EC" id="2.4.1.25"/>
    </reaction>
</comment>
<evidence type="ECO:0000256" key="6">
    <source>
        <dbReference type="ARBA" id="ARBA00022679"/>
    </source>
</evidence>
<dbReference type="EC" id="2.4.1.25" evidence="3 10"/>
<feature type="region of interest" description="Disordered" evidence="11">
    <location>
        <begin position="718"/>
        <end position="748"/>
    </location>
</feature>
<feature type="domain" description="MalQ N-terminal beta-sandwich" evidence="12">
    <location>
        <begin position="74"/>
        <end position="168"/>
    </location>
</feature>
<dbReference type="AlphaFoldDB" id="A0A4Y4CYR8"/>
<evidence type="ECO:0000256" key="2">
    <source>
        <dbReference type="ARBA" id="ARBA00005684"/>
    </source>
</evidence>
<accession>A0A4Y4CYR8</accession>
<evidence type="ECO:0000256" key="1">
    <source>
        <dbReference type="ARBA" id="ARBA00000439"/>
    </source>
</evidence>
<sequence length="748" mass="82996">MPENARHSGDTTLQRLATEYGVATQYEGFDGSEVTVPEQTLRSVLTALGADVADDDAAQRTLREREDAPWLRLLPPLLVTEEGAEASVPVTVADGDTVRVRLWPEDAPDEVQELEPARGANPQTRDVGGEARRRVDHALPSGLSLGWYRLEASTGSGETEQIDVAVTPRRLSTTDRLRGQRRWGYMAQLYSVASSRSWGVGDLSDLASLAAVSGVQGADYVLINPLHAAEPEPPVEPSPYLPSSRRFFNPLYLRVADVAEFPYLRPADREVVDRLAAIQRKAVLDPATIDRDSAFAAKLKTLELLYTVRRSPYRQQQLEAFVAQGGQPLQDFALWCALREELGEDSPLWQDEAASPESPYAQEARSRLRHRINFHVWLQWLLDNQLEAAQRAAHRAGMDIGVVHDLAVGVHKHGADAWALQDVMAQGVSVGAPADMYNQLGQDWSQPPWHPEKLAAVGYRPWRQMMRTIFRHSGGVRIDHVAGLFRLWWIPDGNKASDGTYVYYDHEAMVGVLALEAELAGVLVVGEDLGTVEPGVRDYLESKGVLGTSILWFEMDGDVPLDPSRYRELCMASVNTHDLPPTAGYLEGVQLELREKLDLLARSPEEERAEAQRQLDTFFTAVAEAGYLPDGEDAGPEEKIEALYRYLCDAPSLLLNVSLVDAVGEKRIQNQPGTSDEYPNWRVPLADSDGRPVMLENLPRIERVNRLVDVVNEALGTHRRDPKVTSRAPTQPERRDIADPFRTASSGS</sequence>
<dbReference type="InterPro" id="IPR048458">
    <property type="entry name" value="MalQ_N"/>
</dbReference>
<dbReference type="Gene3D" id="3.20.20.80">
    <property type="entry name" value="Glycosidases"/>
    <property type="match status" value="1"/>
</dbReference>
<name>A0A4Y4CYR8_KOCVA</name>
<comment type="similarity">
    <text evidence="2 10">Belongs to the disproportionating enzyme family.</text>
</comment>
<protein>
    <recommendedName>
        <fullName evidence="4 10">4-alpha-glucanotransferase</fullName>
        <ecNumber evidence="3 10">2.4.1.25</ecNumber>
    </recommendedName>
    <alternativeName>
        <fullName evidence="8 10">Amylomaltase</fullName>
    </alternativeName>
    <alternativeName>
        <fullName evidence="9 10">Disproportionating enzyme</fullName>
    </alternativeName>
</protein>
<dbReference type="NCBIfam" id="TIGR00217">
    <property type="entry name" value="malQ"/>
    <property type="match status" value="1"/>
</dbReference>
<dbReference type="RefSeq" id="WP_141268599.1">
    <property type="nucleotide sequence ID" value="NZ_BJNW01000002.1"/>
</dbReference>
<dbReference type="EMBL" id="BJNW01000002">
    <property type="protein sequence ID" value="GEC98088.1"/>
    <property type="molecule type" value="Genomic_DNA"/>
</dbReference>
<dbReference type="OrthoDB" id="9811841at2"/>
<keyword evidence="7 10" id="KW-0119">Carbohydrate metabolism</keyword>